<dbReference type="InterPro" id="IPR038501">
    <property type="entry name" value="Spore_GerAC_C_sf"/>
</dbReference>
<dbReference type="Gene3D" id="6.20.190.10">
    <property type="entry name" value="Nutrient germinant receptor protein C, domain 1"/>
    <property type="match status" value="1"/>
</dbReference>
<evidence type="ECO:0000313" key="10">
    <source>
        <dbReference type="EMBL" id="WDV04966.1"/>
    </source>
</evidence>
<comment type="similarity">
    <text evidence="2">Belongs to the GerABKC lipoprotein family.</text>
</comment>
<dbReference type="Pfam" id="PF05504">
    <property type="entry name" value="Spore_GerAC"/>
    <property type="match status" value="1"/>
</dbReference>
<name>A0AAJ5RGR3_9BACI</name>
<dbReference type="KEGG" id="liu:OU989_11600"/>
<evidence type="ECO:0000256" key="1">
    <source>
        <dbReference type="ARBA" id="ARBA00004635"/>
    </source>
</evidence>
<dbReference type="Pfam" id="PF25198">
    <property type="entry name" value="Spore_GerAC_N"/>
    <property type="match status" value="1"/>
</dbReference>
<keyword evidence="6" id="KW-0564">Palmitate</keyword>
<accession>A0AAJ5RGR3</accession>
<evidence type="ECO:0000256" key="7">
    <source>
        <dbReference type="ARBA" id="ARBA00023288"/>
    </source>
</evidence>
<evidence type="ECO:0000313" key="11">
    <source>
        <dbReference type="Proteomes" id="UP001219585"/>
    </source>
</evidence>
<proteinExistence type="inferred from homology"/>
<keyword evidence="5" id="KW-0472">Membrane</keyword>
<organism evidence="10 11">
    <name type="scientific">Lysinibacillus irui</name>
    <dbReference type="NCBI Taxonomy" id="2998077"/>
    <lineage>
        <taxon>Bacteria</taxon>
        <taxon>Bacillati</taxon>
        <taxon>Bacillota</taxon>
        <taxon>Bacilli</taxon>
        <taxon>Bacillales</taxon>
        <taxon>Bacillaceae</taxon>
        <taxon>Lysinibacillus</taxon>
    </lineage>
</organism>
<comment type="subcellular location">
    <subcellularLocation>
        <location evidence="1">Membrane</location>
        <topology evidence="1">Lipid-anchor</topology>
    </subcellularLocation>
</comment>
<feature type="domain" description="Spore germination GerAC-like C-terminal" evidence="8">
    <location>
        <begin position="223"/>
        <end position="384"/>
    </location>
</feature>
<sequence length="399" mass="44282">MAKIKVIGLLCILTLLLSGCWSKRELNELAIVVALGIDKIDDAYEVTVQIVDPSEVSMKQASTQRSPVISYHARGETIFEAIRKMTTLAARKPYFAHLQVVVLGEELAKEGISESLDLISRDHEFRKDFDVIMSYEAAAKDVLNVLTPIEKVPANKMLNSLEVSEKAWGSTIAINIDELVNTLSSKDKGALISAIEIHGDKKLGVDQANVQRVKTPVLLQYAGLAVFKKDKFIGLLTEEESKSVSFLSDKIKSTIEIIACPKKGTLSTEITHSKTKVKGSFQHGEPAIDVQIEVEQNVGEVECDIDLSKPKSIDYVNQKTAQGIKGRIEEALEKIQQQYEVDVLGFGDTLHRADAKQWKQIKNDWPTIFPELPIHVHVKVKTQGLGTMQNSLLNKPKEE</sequence>
<dbReference type="RefSeq" id="WP_274793198.1">
    <property type="nucleotide sequence ID" value="NZ_CP113527.1"/>
</dbReference>
<dbReference type="PROSITE" id="PS51257">
    <property type="entry name" value="PROKAR_LIPOPROTEIN"/>
    <property type="match status" value="1"/>
</dbReference>
<dbReference type="InterPro" id="IPR057336">
    <property type="entry name" value="GerAC_N"/>
</dbReference>
<protein>
    <submittedName>
        <fullName evidence="10">Ger(X)C family spore germination protein</fullName>
    </submittedName>
</protein>
<evidence type="ECO:0000256" key="4">
    <source>
        <dbReference type="ARBA" id="ARBA00022729"/>
    </source>
</evidence>
<dbReference type="Proteomes" id="UP001219585">
    <property type="component" value="Chromosome"/>
</dbReference>
<evidence type="ECO:0000256" key="3">
    <source>
        <dbReference type="ARBA" id="ARBA00022544"/>
    </source>
</evidence>
<dbReference type="PANTHER" id="PTHR35789:SF1">
    <property type="entry name" value="SPORE GERMINATION PROTEIN B3"/>
    <property type="match status" value="1"/>
</dbReference>
<evidence type="ECO:0000259" key="8">
    <source>
        <dbReference type="Pfam" id="PF05504"/>
    </source>
</evidence>
<evidence type="ECO:0000256" key="2">
    <source>
        <dbReference type="ARBA" id="ARBA00007886"/>
    </source>
</evidence>
<dbReference type="NCBIfam" id="TIGR02887">
    <property type="entry name" value="spore_ger_x_C"/>
    <property type="match status" value="1"/>
</dbReference>
<feature type="domain" description="Spore germination protein N-terminal" evidence="9">
    <location>
        <begin position="23"/>
        <end position="196"/>
    </location>
</feature>
<reference evidence="10" key="1">
    <citation type="submission" date="2022-11" db="EMBL/GenBank/DDBJ databases">
        <title>Lysinibacillus irui.</title>
        <authorList>
            <person name="Akintayo S.O."/>
        </authorList>
    </citation>
    <scope>NUCLEOTIDE SEQUENCE</scope>
    <source>
        <strain evidence="10">IRB4-01</strain>
    </source>
</reference>
<dbReference type="GO" id="GO:0016020">
    <property type="term" value="C:membrane"/>
    <property type="evidence" value="ECO:0007669"/>
    <property type="project" value="UniProtKB-SubCell"/>
</dbReference>
<dbReference type="InterPro" id="IPR046953">
    <property type="entry name" value="Spore_GerAC-like_C"/>
</dbReference>
<keyword evidence="7" id="KW-0449">Lipoprotein</keyword>
<dbReference type="EMBL" id="CP113527">
    <property type="protein sequence ID" value="WDV04966.1"/>
    <property type="molecule type" value="Genomic_DNA"/>
</dbReference>
<evidence type="ECO:0000259" key="9">
    <source>
        <dbReference type="Pfam" id="PF25198"/>
    </source>
</evidence>
<evidence type="ECO:0000256" key="6">
    <source>
        <dbReference type="ARBA" id="ARBA00023139"/>
    </source>
</evidence>
<dbReference type="PANTHER" id="PTHR35789">
    <property type="entry name" value="SPORE GERMINATION PROTEIN B3"/>
    <property type="match status" value="1"/>
</dbReference>
<dbReference type="GO" id="GO:0009847">
    <property type="term" value="P:spore germination"/>
    <property type="evidence" value="ECO:0007669"/>
    <property type="project" value="InterPro"/>
</dbReference>
<dbReference type="AlphaFoldDB" id="A0AAJ5RGR3"/>
<dbReference type="InterPro" id="IPR008844">
    <property type="entry name" value="Spore_GerAC-like"/>
</dbReference>
<gene>
    <name evidence="10" type="ORF">OU989_11600</name>
</gene>
<keyword evidence="3" id="KW-0309">Germination</keyword>
<evidence type="ECO:0000256" key="5">
    <source>
        <dbReference type="ARBA" id="ARBA00023136"/>
    </source>
</evidence>
<keyword evidence="4" id="KW-0732">Signal</keyword>
<dbReference type="Gene3D" id="3.30.300.210">
    <property type="entry name" value="Nutrient germinant receptor protein C, domain 3"/>
    <property type="match status" value="1"/>
</dbReference>